<evidence type="ECO:0000259" key="7">
    <source>
        <dbReference type="Pfam" id="PF00326"/>
    </source>
</evidence>
<dbReference type="FunFam" id="3.40.50.1820:FF:000005">
    <property type="entry name" value="Prolyl endopeptidase"/>
    <property type="match status" value="1"/>
</dbReference>
<evidence type="ECO:0000259" key="8">
    <source>
        <dbReference type="Pfam" id="PF02897"/>
    </source>
</evidence>
<dbReference type="Gene3D" id="3.40.50.1820">
    <property type="entry name" value="alpha/beta hydrolase"/>
    <property type="match status" value="1"/>
</dbReference>
<dbReference type="EMBL" id="AMZN01000050">
    <property type="protein sequence ID" value="ELR70682.1"/>
    <property type="molecule type" value="Genomic_DNA"/>
</dbReference>
<dbReference type="Pfam" id="PF02897">
    <property type="entry name" value="Peptidase_S9_N"/>
    <property type="match status" value="1"/>
</dbReference>
<dbReference type="InterPro" id="IPR051543">
    <property type="entry name" value="Serine_Peptidase_S9A"/>
</dbReference>
<evidence type="ECO:0000313" key="10">
    <source>
        <dbReference type="Proteomes" id="UP000011135"/>
    </source>
</evidence>
<keyword evidence="10" id="KW-1185">Reference proteome</keyword>
<dbReference type="PRINTS" id="PR00862">
    <property type="entry name" value="PROLIGOPTASE"/>
</dbReference>
<dbReference type="PANTHER" id="PTHR11757">
    <property type="entry name" value="PROTEASE FAMILY S9A OLIGOPEPTIDASE"/>
    <property type="match status" value="1"/>
</dbReference>
<evidence type="ECO:0000256" key="3">
    <source>
        <dbReference type="ARBA" id="ARBA00022801"/>
    </source>
</evidence>
<organism evidence="9 10">
    <name type="scientific">Fulvivirga imtechensis AK7</name>
    <dbReference type="NCBI Taxonomy" id="1237149"/>
    <lineage>
        <taxon>Bacteria</taxon>
        <taxon>Pseudomonadati</taxon>
        <taxon>Bacteroidota</taxon>
        <taxon>Cytophagia</taxon>
        <taxon>Cytophagales</taxon>
        <taxon>Fulvivirgaceae</taxon>
        <taxon>Fulvivirga</taxon>
    </lineage>
</organism>
<dbReference type="RefSeq" id="WP_009580823.1">
    <property type="nucleotide sequence ID" value="NZ_AMZN01000050.1"/>
</dbReference>
<dbReference type="InterPro" id="IPR001375">
    <property type="entry name" value="Peptidase_S9_cat"/>
</dbReference>
<dbReference type="PATRIC" id="fig|1237149.3.peg.3217"/>
<feature type="domain" description="Peptidase S9A N-terminal" evidence="8">
    <location>
        <begin position="34"/>
        <end position="432"/>
    </location>
</feature>
<dbReference type="GO" id="GO:0004252">
    <property type="term" value="F:serine-type endopeptidase activity"/>
    <property type="evidence" value="ECO:0007669"/>
    <property type="project" value="InterPro"/>
</dbReference>
<keyword evidence="3" id="KW-0378">Hydrolase</keyword>
<dbReference type="InterPro" id="IPR029058">
    <property type="entry name" value="AB_hydrolase_fold"/>
</dbReference>
<dbReference type="Gene3D" id="2.130.10.120">
    <property type="entry name" value="Prolyl oligopeptidase, N-terminal domain"/>
    <property type="match status" value="1"/>
</dbReference>
<evidence type="ECO:0000256" key="5">
    <source>
        <dbReference type="ARBA" id="ARBA00060121"/>
    </source>
</evidence>
<evidence type="ECO:0000256" key="4">
    <source>
        <dbReference type="ARBA" id="ARBA00022825"/>
    </source>
</evidence>
<dbReference type="PROSITE" id="PS51257">
    <property type="entry name" value="PROKAR_LIPOPROTEIN"/>
    <property type="match status" value="1"/>
</dbReference>
<dbReference type="InterPro" id="IPR023302">
    <property type="entry name" value="Pept_S9A_N"/>
</dbReference>
<keyword evidence="4" id="KW-0720">Serine protease</keyword>
<evidence type="ECO:0000256" key="6">
    <source>
        <dbReference type="ARBA" id="ARBA00081187"/>
    </source>
</evidence>
<comment type="caution">
    <text evidence="9">The sequence shown here is derived from an EMBL/GenBank/DDBJ whole genome shotgun (WGS) entry which is preliminary data.</text>
</comment>
<comment type="function">
    <text evidence="5">Cleaves peptide bonds on the C-terminal side of prolyl residues within peptides that are up to approximately 30 amino acids long. Has an absolute requirement for an X-Pro bond in the trans configuration immediately preceding the Pro-Y scissible bond.</text>
</comment>
<dbReference type="STRING" id="1237149.C900_03455"/>
<proteinExistence type="inferred from homology"/>
<dbReference type="AlphaFoldDB" id="L8JTP2"/>
<dbReference type="SUPFAM" id="SSF50993">
    <property type="entry name" value="Peptidase/esterase 'gauge' domain"/>
    <property type="match status" value="1"/>
</dbReference>
<accession>L8JTP2</accession>
<dbReference type="GO" id="GO:0006508">
    <property type="term" value="P:proteolysis"/>
    <property type="evidence" value="ECO:0007669"/>
    <property type="project" value="UniProtKB-KW"/>
</dbReference>
<comment type="similarity">
    <text evidence="1">Belongs to the peptidase S9A family.</text>
</comment>
<dbReference type="PANTHER" id="PTHR11757:SF19">
    <property type="entry name" value="PROLYL ENDOPEPTIDASE-LIKE"/>
    <property type="match status" value="1"/>
</dbReference>
<protein>
    <recommendedName>
        <fullName evidence="6">Proline-specific endopeptidase</fullName>
    </recommendedName>
</protein>
<evidence type="ECO:0000313" key="9">
    <source>
        <dbReference type="EMBL" id="ELR70682.1"/>
    </source>
</evidence>
<sequence>MKIIQQLPLALLITCIFAGCKNNEERTMTKPLPPKAEKIEKHLTAHGQTRIDYYYWLNNREDQKVIDYLEAENAYTDTILSHTKGLQDKLFEEIVGRIKQTDESVPYKSNGYWYYTRFEEGQEYPIYCRKMGGMDGEEEVMLNVNIMAEGHEYYQVTGLNVSLDNKLLAFGVDTVSRRKYTIYVKNLDTGQLLEMSIPNTTGTSTWANDNKTLFYTKKDPKTLRSNRIYRHRLGATTKDELVYEEKDDTFYTGIYKTKSDEFLVIWSGSTVTNDYRILNANDPEGEFRQFTPRERGLEYSIEHFEDKFYVVTNLDAVNFRLMETHEDATTKENWKEVIAHRENVYIEDIEVFKKFLVVEERSKGLTHLRIIDQKTKEEHYMDFGEEAYSTFVSINPEFDTVLLRYGYTSLTTPNSTYDYNMETRERTLLKQQEVVGGYNPDEYETKRLYAEARDGVKVPISLVYKKSLRKKEGNPTLLYGYGSYGATMDPAFSSVRLSLIDRGFIFAIAHIRGSQIMGRQWYEDGKMFKKKNTFNDFIDCAEHLINEKYAEKDNLFAMGGSAGGLLMGAVVNDRPDLWKGVIAAVPFVDVMTTMLDESIPLTTGEYDEWGNPNELESYEYMLSYSPYDNVKPQGYPNMLVTTGLHDSQVQYWEPAKWVAKLREVKTDDNILLLETNMDAGHGGASGRFERYKETALEYAFILDLAGVKE</sequence>
<dbReference type="eggNOG" id="COG1770">
    <property type="taxonomic scope" value="Bacteria"/>
</dbReference>
<dbReference type="Proteomes" id="UP000011135">
    <property type="component" value="Unassembled WGS sequence"/>
</dbReference>
<evidence type="ECO:0000256" key="2">
    <source>
        <dbReference type="ARBA" id="ARBA00022670"/>
    </source>
</evidence>
<evidence type="ECO:0000256" key="1">
    <source>
        <dbReference type="ARBA" id="ARBA00005228"/>
    </source>
</evidence>
<gene>
    <name evidence="9" type="ORF">C900_03455</name>
</gene>
<dbReference type="SUPFAM" id="SSF53474">
    <property type="entry name" value="alpha/beta-Hydrolases"/>
    <property type="match status" value="1"/>
</dbReference>
<dbReference type="InterPro" id="IPR002470">
    <property type="entry name" value="Peptidase_S9A"/>
</dbReference>
<feature type="domain" description="Peptidase S9 prolyl oligopeptidase catalytic" evidence="7">
    <location>
        <begin position="491"/>
        <end position="705"/>
    </location>
</feature>
<dbReference type="Pfam" id="PF00326">
    <property type="entry name" value="Peptidase_S9"/>
    <property type="match status" value="1"/>
</dbReference>
<keyword evidence="2 9" id="KW-0645">Protease</keyword>
<name>L8JTP2_9BACT</name>
<reference evidence="9 10" key="1">
    <citation type="submission" date="2012-12" db="EMBL/GenBank/DDBJ databases">
        <title>Genome assembly of Fulvivirga imtechensis AK7.</title>
        <authorList>
            <person name="Nupur N."/>
            <person name="Khatri I."/>
            <person name="Kumar R."/>
            <person name="Subramanian S."/>
            <person name="Pinnaka A."/>
        </authorList>
    </citation>
    <scope>NUCLEOTIDE SEQUENCE [LARGE SCALE GENOMIC DNA]</scope>
    <source>
        <strain evidence="9 10">AK7</strain>
    </source>
</reference>